<dbReference type="EMBL" id="LR881469">
    <property type="protein sequence ID" value="CAD5328178.1"/>
    <property type="molecule type" value="Genomic_DNA"/>
</dbReference>
<protein>
    <submittedName>
        <fullName evidence="1">(thale cress) hypothetical protein</fullName>
    </submittedName>
</protein>
<evidence type="ECO:0000313" key="1">
    <source>
        <dbReference type="EMBL" id="CAD5328178.1"/>
    </source>
</evidence>
<accession>A0A7G2F065</accession>
<organism evidence="1 2">
    <name type="scientific">Arabidopsis thaliana</name>
    <name type="common">Mouse-ear cress</name>
    <dbReference type="NCBI Taxonomy" id="3702"/>
    <lineage>
        <taxon>Eukaryota</taxon>
        <taxon>Viridiplantae</taxon>
        <taxon>Streptophyta</taxon>
        <taxon>Embryophyta</taxon>
        <taxon>Tracheophyta</taxon>
        <taxon>Spermatophyta</taxon>
        <taxon>Magnoliopsida</taxon>
        <taxon>eudicotyledons</taxon>
        <taxon>Gunneridae</taxon>
        <taxon>Pentapetalae</taxon>
        <taxon>rosids</taxon>
        <taxon>malvids</taxon>
        <taxon>Brassicales</taxon>
        <taxon>Brassicaceae</taxon>
        <taxon>Camelineae</taxon>
        <taxon>Arabidopsis</taxon>
    </lineage>
</organism>
<gene>
    <name evidence="1" type="ORF">AT9943_LOCUS15840</name>
</gene>
<dbReference type="AlphaFoldDB" id="A0A7G2F065"/>
<dbReference type="Proteomes" id="UP000516314">
    <property type="component" value="Chromosome 4"/>
</dbReference>
<reference evidence="1 2" key="1">
    <citation type="submission" date="2020-09" db="EMBL/GenBank/DDBJ databases">
        <authorList>
            <person name="Ashkenazy H."/>
        </authorList>
    </citation>
    <scope>NUCLEOTIDE SEQUENCE [LARGE SCALE GENOMIC DNA]</scope>
    <source>
        <strain evidence="2">cv. Cdm-0</strain>
    </source>
</reference>
<name>A0A7G2F065_ARATH</name>
<evidence type="ECO:0000313" key="2">
    <source>
        <dbReference type="Proteomes" id="UP000516314"/>
    </source>
</evidence>
<sequence>MYNQQSGGKGDVVVATSGTSEEYNNLPCGVSVADSGLTALNPELSLGQGEASSVSSYTSLEGEALCVYSIITEQQDADIPILNRLISCHHDDGELSENQNPFNSPTSEPENVCNFFFI</sequence>
<proteinExistence type="predicted"/>